<proteinExistence type="predicted"/>
<dbReference type="InterPro" id="IPR008275">
    <property type="entry name" value="CoA_E_activase_dom"/>
</dbReference>
<dbReference type="eggNOG" id="COG1775">
    <property type="taxonomic scope" value="Bacteria"/>
</dbReference>
<dbReference type="RefSeq" id="WP_006599606.1">
    <property type="nucleotide sequence ID" value="NZ_GL622359.1"/>
</dbReference>
<dbReference type="STRING" id="887929.HMP0721_2184"/>
<dbReference type="CDD" id="cd24036">
    <property type="entry name" value="ASKHA_NBD_BcrAD_BadFG_HgdC_HadI"/>
    <property type="match status" value="1"/>
</dbReference>
<dbReference type="PANTHER" id="PTHR32329">
    <property type="entry name" value="BIFUNCTIONAL PROTEIN [INCLUDES 2-HYDROXYACYL-COA DEHYDRATASE (N-TER) AND ITS ACTIVATOR DOMAIN (C_TERM)-RELATED"/>
    <property type="match status" value="1"/>
</dbReference>
<reference evidence="6 7" key="1">
    <citation type="submission" date="2010-12" db="EMBL/GenBank/DDBJ databases">
        <authorList>
            <person name="Muzny D."/>
            <person name="Qin X."/>
            <person name="Deng J."/>
            <person name="Jiang H."/>
            <person name="Liu Y."/>
            <person name="Qu J."/>
            <person name="Song X.-Z."/>
            <person name="Zhang L."/>
            <person name="Thornton R."/>
            <person name="Coyle M."/>
            <person name="Francisco L."/>
            <person name="Jackson L."/>
            <person name="Javaid M."/>
            <person name="Korchina V."/>
            <person name="Kovar C."/>
            <person name="Mata R."/>
            <person name="Mathew T."/>
            <person name="Ngo R."/>
            <person name="Nguyen L."/>
            <person name="Nguyen N."/>
            <person name="Okwuonu G."/>
            <person name="Ongeri F."/>
            <person name="Pham C."/>
            <person name="Simmons D."/>
            <person name="Wilczek-Boney K."/>
            <person name="Hale W."/>
            <person name="Jakkamsetti A."/>
            <person name="Pham P."/>
            <person name="Ruth R."/>
            <person name="San Lucas F."/>
            <person name="Warren J."/>
            <person name="Zhang J."/>
            <person name="Zhao Z."/>
            <person name="Zhou C."/>
            <person name="Zhu D."/>
            <person name="Lee S."/>
            <person name="Bess C."/>
            <person name="Blankenburg K."/>
            <person name="Forbes L."/>
            <person name="Fu Q."/>
            <person name="Gubbala S."/>
            <person name="Hirani K."/>
            <person name="Jayaseelan J.C."/>
            <person name="Lara F."/>
            <person name="Munidasa M."/>
            <person name="Palculict T."/>
            <person name="Patil S."/>
            <person name="Pu L.-L."/>
            <person name="Saada N."/>
            <person name="Tang L."/>
            <person name="Weissenberger G."/>
            <person name="Zhu Y."/>
            <person name="Hemphill L."/>
            <person name="Shang Y."/>
            <person name="Youmans B."/>
            <person name="Ayvaz T."/>
            <person name="Ross M."/>
            <person name="Santibanez J."/>
            <person name="Aqrawi P."/>
            <person name="Gross S."/>
            <person name="Joshi V."/>
            <person name="Fowler G."/>
            <person name="Nazareth L."/>
            <person name="Reid J."/>
            <person name="Worley K."/>
            <person name="Petrosino J."/>
            <person name="Highlander S."/>
            <person name="Gibbs R."/>
        </authorList>
    </citation>
    <scope>NUCLEOTIDE SEQUENCE [LARGE SCALE GENOMIC DNA]</scope>
    <source>
        <strain evidence="6 7">ATCC 23263</strain>
    </source>
</reference>
<feature type="domain" description="ATPase BadF/BadG/BcrA/BcrD type" evidence="5">
    <location>
        <begin position="315"/>
        <end position="564"/>
    </location>
</feature>
<evidence type="ECO:0000256" key="1">
    <source>
        <dbReference type="ARBA" id="ARBA00001966"/>
    </source>
</evidence>
<organism evidence="6 7">
    <name type="scientific">Pseudoramibacter alactolyticus ATCC 23263</name>
    <dbReference type="NCBI Taxonomy" id="887929"/>
    <lineage>
        <taxon>Bacteria</taxon>
        <taxon>Bacillati</taxon>
        <taxon>Bacillota</taxon>
        <taxon>Clostridia</taxon>
        <taxon>Eubacteriales</taxon>
        <taxon>Eubacteriaceae</taxon>
        <taxon>Pseudoramibacter</taxon>
    </lineage>
</organism>
<evidence type="ECO:0000256" key="3">
    <source>
        <dbReference type="ARBA" id="ARBA00023004"/>
    </source>
</evidence>
<dbReference type="Pfam" id="PF06050">
    <property type="entry name" value="HGD-D"/>
    <property type="match status" value="2"/>
</dbReference>
<keyword evidence="3" id="KW-0408">Iron</keyword>
<dbReference type="EMBL" id="AEQN01000028">
    <property type="protein sequence ID" value="EFV00735.1"/>
    <property type="molecule type" value="Genomic_DNA"/>
</dbReference>
<dbReference type="InterPro" id="IPR010327">
    <property type="entry name" value="FldB/FldC_alpha/beta"/>
</dbReference>
<dbReference type="Proteomes" id="UP000004754">
    <property type="component" value="Unassembled WGS sequence"/>
</dbReference>
<keyword evidence="7" id="KW-1185">Reference proteome</keyword>
<evidence type="ECO:0000313" key="6">
    <source>
        <dbReference type="EMBL" id="EFV00735.1"/>
    </source>
</evidence>
<dbReference type="AlphaFoldDB" id="E6MJJ9"/>
<sequence>MLGYLCKYTPVELFTALGVSMQRVDPQVDRFNRADSLMHPNVCSYVKGVLETFADAVMVNPELEGLVLTACCDSVRRLADTLRAQYPDKFFYLLDVPRKVNDFAVGLYEEHVLDLMHAYAVFAGRPFDKAETEAALHIYLEAQPEAPAAAPPPNADPNRIRIGLIGARANDAIAELLKAGGVEVLFNVTCNGLDRHFVPADLRGYLEQILCQFPCMRMVSATNRFDYLDGFSDRLDGLVYHTVQFCDQYAYEFAELKARGDLPVLRVETDLTRQSFGQIKTRIEAFIEELSAKKGLMRAAHQRPALRKDTPMMIVGIDSGSTSTNAVVLNQNKQCIAFDVVRTGAKSIASAERSLDNVLAKAKLTREDPALIVATGYGRVSIPFADQNVTEISCHGKGAHHVNPAVRTILDIGGQDSKAIHLNAAGEVTDFVMNDKCAAGTGRFLEMMARTLEVSLEELGAISRHWREDIRIASMCSVFAESEVISLIAQNKEKADIAHGVHAAIAGKALGLMKKVGVEPTIMMTGGVAKNPGMVAVLEEKLGEPLFIADEPEIIGALGAALFGWESLQ</sequence>
<dbReference type="Pfam" id="PF01869">
    <property type="entry name" value="BcrAD_BadFG"/>
    <property type="match status" value="1"/>
</dbReference>
<dbReference type="PANTHER" id="PTHR32329:SF2">
    <property type="entry name" value="BIFUNCTIONAL PROTEIN [INCLUDES 2-HYDROXYACYL-COA DEHYDRATASE (N-TER) AND ITS ACTIVATOR DOMAIN (C_TERM)"/>
    <property type="match status" value="1"/>
</dbReference>
<keyword evidence="4" id="KW-0411">Iron-sulfur</keyword>
<dbReference type="SUPFAM" id="SSF53067">
    <property type="entry name" value="Actin-like ATPase domain"/>
    <property type="match status" value="1"/>
</dbReference>
<dbReference type="Gene3D" id="3.30.420.40">
    <property type="match status" value="2"/>
</dbReference>
<dbReference type="eggNOG" id="COG1924">
    <property type="taxonomic scope" value="Bacteria"/>
</dbReference>
<dbReference type="GO" id="GO:0046872">
    <property type="term" value="F:metal ion binding"/>
    <property type="evidence" value="ECO:0007669"/>
    <property type="project" value="UniProtKB-KW"/>
</dbReference>
<evidence type="ECO:0000259" key="5">
    <source>
        <dbReference type="Pfam" id="PF01869"/>
    </source>
</evidence>
<dbReference type="Gene3D" id="3.40.50.11890">
    <property type="match status" value="1"/>
</dbReference>
<dbReference type="NCBIfam" id="TIGR00241">
    <property type="entry name" value="CoA_E_activ"/>
    <property type="match status" value="1"/>
</dbReference>
<protein>
    <submittedName>
        <fullName evidence="6">Putative benzoyl-CoA reductase, subunit A</fullName>
    </submittedName>
</protein>
<dbReference type="HOGENOM" id="CLU_035213_0_0_9"/>
<dbReference type="Gene3D" id="3.40.50.11900">
    <property type="match status" value="1"/>
</dbReference>
<comment type="cofactor">
    <cofactor evidence="1">
        <name>[4Fe-4S] cluster</name>
        <dbReference type="ChEBI" id="CHEBI:49883"/>
    </cofactor>
</comment>
<evidence type="ECO:0000256" key="2">
    <source>
        <dbReference type="ARBA" id="ARBA00022723"/>
    </source>
</evidence>
<dbReference type="InterPro" id="IPR002731">
    <property type="entry name" value="ATPase_BadF"/>
</dbReference>
<accession>E6MJJ9</accession>
<name>E6MJJ9_9FIRM</name>
<comment type="caution">
    <text evidence="6">The sequence shown here is derived from an EMBL/GenBank/DDBJ whole genome shotgun (WGS) entry which is preliminary data.</text>
</comment>
<dbReference type="GO" id="GO:0051536">
    <property type="term" value="F:iron-sulfur cluster binding"/>
    <property type="evidence" value="ECO:0007669"/>
    <property type="project" value="UniProtKB-KW"/>
</dbReference>
<dbReference type="OrthoDB" id="9778513at2"/>
<dbReference type="InterPro" id="IPR051805">
    <property type="entry name" value="Dehydratase_Activator_Redct"/>
</dbReference>
<dbReference type="InterPro" id="IPR043129">
    <property type="entry name" value="ATPase_NBD"/>
</dbReference>
<keyword evidence="2" id="KW-0479">Metal-binding</keyword>
<gene>
    <name evidence="6" type="ORF">HMP0721_2184</name>
</gene>
<evidence type="ECO:0000256" key="4">
    <source>
        <dbReference type="ARBA" id="ARBA00023014"/>
    </source>
</evidence>
<evidence type="ECO:0000313" key="7">
    <source>
        <dbReference type="Proteomes" id="UP000004754"/>
    </source>
</evidence>